<dbReference type="SUPFAM" id="SSF82649">
    <property type="entry name" value="SufE/NifU"/>
    <property type="match status" value="1"/>
</dbReference>
<evidence type="ECO:0000259" key="1">
    <source>
        <dbReference type="Pfam" id="PF01592"/>
    </source>
</evidence>
<name>A0ABT7QM44_9GAMM</name>
<dbReference type="Proteomes" id="UP001168167">
    <property type="component" value="Unassembled WGS sequence"/>
</dbReference>
<accession>A0ABT7QM44</accession>
<reference evidence="2" key="1">
    <citation type="submission" date="2022-08" db="EMBL/GenBank/DDBJ databases">
        <authorList>
            <person name="Dzunkova M."/>
            <person name="La Clair J."/>
            <person name="Tyml T."/>
            <person name="Doud D."/>
            <person name="Schulz F."/>
            <person name="Piquer S."/>
            <person name="Porcel Sanchis D."/>
            <person name="Osborn A."/>
            <person name="Robinson D."/>
            <person name="Louie K.B."/>
            <person name="Bowen B.P."/>
            <person name="Bowers R."/>
            <person name="Lee J."/>
            <person name="Arnau Llombart V."/>
            <person name="Diaz Villanueva W."/>
            <person name="Gosliner T."/>
            <person name="Northen T."/>
            <person name="Cheng J.-F."/>
            <person name="Burkart M.D."/>
            <person name="Woyke T."/>
        </authorList>
    </citation>
    <scope>NUCLEOTIDE SEQUENCE</scope>
    <source>
        <strain evidence="2">Df01</strain>
    </source>
</reference>
<proteinExistence type="predicted"/>
<comment type="caution">
    <text evidence="2">The sequence shown here is derived from an EMBL/GenBank/DDBJ whole genome shotgun (WGS) entry which is preliminary data.</text>
</comment>
<organism evidence="2 3">
    <name type="scientific">Candidatus Doriopsillibacter californiensis</name>
    <dbReference type="NCBI Taxonomy" id="2970740"/>
    <lineage>
        <taxon>Bacteria</taxon>
        <taxon>Pseudomonadati</taxon>
        <taxon>Pseudomonadota</taxon>
        <taxon>Gammaproteobacteria</taxon>
        <taxon>Candidatus Tethybacterales</taxon>
        <taxon>Candidatus Persebacteraceae</taxon>
        <taxon>Candidatus Doriopsillibacter</taxon>
    </lineage>
</organism>
<protein>
    <submittedName>
        <fullName evidence="2">Iron-sulfur cluster assembly scaffold protein</fullName>
    </submittedName>
</protein>
<dbReference type="Pfam" id="PF01592">
    <property type="entry name" value="NifU_N"/>
    <property type="match status" value="1"/>
</dbReference>
<keyword evidence="3" id="KW-1185">Reference proteome</keyword>
<dbReference type="CDD" id="cd06664">
    <property type="entry name" value="IscU_like"/>
    <property type="match status" value="1"/>
</dbReference>
<gene>
    <name evidence="2" type="ORF">NQX30_05235</name>
</gene>
<dbReference type="InterPro" id="IPR002871">
    <property type="entry name" value="NIF_FeS_clus_asmbl_NifU_N"/>
</dbReference>
<evidence type="ECO:0000313" key="3">
    <source>
        <dbReference type="Proteomes" id="UP001168167"/>
    </source>
</evidence>
<sequence>MSDSVYQAAIMALAKSANNNGDITDATARCQRSNPLCGDEIILAAVTDTMSLHRLAHRTRGCVLCKAATTKMLQLAAQYPQQSTLHKMCRDVIHMFGEKKIIASMDVFTPVIEHPARYGCVQLPFEALIDILQCGKHKEDNY</sequence>
<reference evidence="2" key="2">
    <citation type="journal article" date="2023" name="Microbiome">
        <title>Synthase-selected sorting approach identifies a beta-lactone synthase in a nudibranch symbiotic bacterium.</title>
        <authorList>
            <person name="Dzunkova M."/>
            <person name="La Clair J.J."/>
            <person name="Tyml T."/>
            <person name="Doud D."/>
            <person name="Schulz F."/>
            <person name="Piquer-Esteban S."/>
            <person name="Porcel Sanchis D."/>
            <person name="Osborn A."/>
            <person name="Robinson D."/>
            <person name="Louie K.B."/>
            <person name="Bowen B.P."/>
            <person name="Bowers R.M."/>
            <person name="Lee J."/>
            <person name="Arnau V."/>
            <person name="Diaz-Villanueva W."/>
            <person name="Stepanauskas R."/>
            <person name="Gosliner T."/>
            <person name="Date S.V."/>
            <person name="Northen T.R."/>
            <person name="Cheng J.F."/>
            <person name="Burkart M.D."/>
            <person name="Woyke T."/>
        </authorList>
    </citation>
    <scope>NUCLEOTIDE SEQUENCE</scope>
    <source>
        <strain evidence="2">Df01</strain>
    </source>
</reference>
<feature type="domain" description="NIF system FeS cluster assembly NifU N-terminal" evidence="1">
    <location>
        <begin position="6"/>
        <end position="77"/>
    </location>
</feature>
<evidence type="ECO:0000313" key="2">
    <source>
        <dbReference type="EMBL" id="MDM5147770.1"/>
    </source>
</evidence>
<dbReference type="EMBL" id="JANQAO010000003">
    <property type="protein sequence ID" value="MDM5147770.1"/>
    <property type="molecule type" value="Genomic_DNA"/>
</dbReference>
<dbReference type="Gene3D" id="3.90.1010.10">
    <property type="match status" value="1"/>
</dbReference>